<dbReference type="GO" id="GO:0016836">
    <property type="term" value="F:hydro-lyase activity"/>
    <property type="evidence" value="ECO:0007669"/>
    <property type="project" value="UniProtKB-UniRule"/>
</dbReference>
<dbReference type="SUPFAM" id="SSF53850">
    <property type="entry name" value="Periplasmic binding protein-like II"/>
    <property type="match status" value="1"/>
</dbReference>
<dbReference type="HAMAP" id="MF_00995">
    <property type="entry name" value="MqnA"/>
    <property type="match status" value="1"/>
</dbReference>
<accession>A0A511MXT7</accession>
<evidence type="ECO:0000256" key="4">
    <source>
        <dbReference type="HAMAP-Rule" id="MF_00995"/>
    </source>
</evidence>
<keyword evidence="3 4" id="KW-0456">Lyase</keyword>
<dbReference type="Gene3D" id="3.40.190.10">
    <property type="entry name" value="Periplasmic binding protein-like II"/>
    <property type="match status" value="2"/>
</dbReference>
<evidence type="ECO:0000256" key="2">
    <source>
        <dbReference type="ARBA" id="ARBA00022428"/>
    </source>
</evidence>
<dbReference type="PANTHER" id="PTHR37690">
    <property type="entry name" value="CHORISMATE DEHYDRATASE"/>
    <property type="match status" value="1"/>
</dbReference>
<proteinExistence type="inferred from homology"/>
<comment type="function">
    <text evidence="4">Catalyzes the dehydration of chorismate into 3-[(1-carboxyvinyl)oxy]benzoate, a step in the biosynthesis of menaquinone (MK, vitamin K2).</text>
</comment>
<evidence type="ECO:0000313" key="5">
    <source>
        <dbReference type="EMBL" id="GEM45394.1"/>
    </source>
</evidence>
<dbReference type="EMBL" id="BJXB01000003">
    <property type="protein sequence ID" value="GEM45394.1"/>
    <property type="molecule type" value="Genomic_DNA"/>
</dbReference>
<organism evidence="5 6">
    <name type="scientific">Deinococcus cellulosilyticus (strain DSM 18568 / NBRC 106333 / KACC 11606 / 5516J-15)</name>
    <dbReference type="NCBI Taxonomy" id="1223518"/>
    <lineage>
        <taxon>Bacteria</taxon>
        <taxon>Thermotogati</taxon>
        <taxon>Deinococcota</taxon>
        <taxon>Deinococci</taxon>
        <taxon>Deinococcales</taxon>
        <taxon>Deinococcaceae</taxon>
        <taxon>Deinococcus</taxon>
    </lineage>
</organism>
<dbReference type="GO" id="GO:0009234">
    <property type="term" value="P:menaquinone biosynthetic process"/>
    <property type="evidence" value="ECO:0007669"/>
    <property type="project" value="UniProtKB-UniRule"/>
</dbReference>
<keyword evidence="2 4" id="KW-0474">Menaquinone biosynthesis</keyword>
<dbReference type="AlphaFoldDB" id="A0A511MXT7"/>
<dbReference type="Proteomes" id="UP000321306">
    <property type="component" value="Unassembled WGS sequence"/>
</dbReference>
<evidence type="ECO:0000256" key="3">
    <source>
        <dbReference type="ARBA" id="ARBA00023239"/>
    </source>
</evidence>
<evidence type="ECO:0000313" key="6">
    <source>
        <dbReference type="Proteomes" id="UP000321306"/>
    </source>
</evidence>
<protein>
    <recommendedName>
        <fullName evidence="4">Chorismate dehydratase</fullName>
        <ecNumber evidence="4">4.2.1.151</ecNumber>
    </recommendedName>
    <alternativeName>
        <fullName evidence="4">Menaquinone biosynthetic enzyme MqnA</fullName>
    </alternativeName>
</protein>
<evidence type="ECO:0000256" key="1">
    <source>
        <dbReference type="ARBA" id="ARBA00004863"/>
    </source>
</evidence>
<comment type="caution">
    <text evidence="5">The sequence shown here is derived from an EMBL/GenBank/DDBJ whole genome shotgun (WGS) entry which is preliminary data.</text>
</comment>
<dbReference type="Pfam" id="PF02621">
    <property type="entry name" value="VitK2_biosynth"/>
    <property type="match status" value="1"/>
</dbReference>
<dbReference type="CDD" id="cd13634">
    <property type="entry name" value="PBP2_Sco4506"/>
    <property type="match status" value="1"/>
</dbReference>
<name>A0A511MXT7_DEIC1</name>
<comment type="pathway">
    <text evidence="1 4">Quinol/quinone metabolism; menaquinone biosynthesis.</text>
</comment>
<dbReference type="UniPathway" id="UPA00079"/>
<dbReference type="RefSeq" id="WP_146882854.1">
    <property type="nucleotide sequence ID" value="NZ_BJXB01000003.1"/>
</dbReference>
<dbReference type="EC" id="4.2.1.151" evidence="4"/>
<reference evidence="5 6" key="1">
    <citation type="submission" date="2019-07" db="EMBL/GenBank/DDBJ databases">
        <title>Whole genome shotgun sequence of Deinococcus cellulosilyticus NBRC 106333.</title>
        <authorList>
            <person name="Hosoyama A."/>
            <person name="Uohara A."/>
            <person name="Ohji S."/>
            <person name="Ichikawa N."/>
        </authorList>
    </citation>
    <scope>NUCLEOTIDE SEQUENCE [LARGE SCALE GENOMIC DNA]</scope>
    <source>
        <strain evidence="5 6">NBRC 106333</strain>
    </source>
</reference>
<dbReference type="InterPro" id="IPR003773">
    <property type="entry name" value="Menaquinone_biosynth"/>
</dbReference>
<comment type="catalytic activity">
    <reaction evidence="4">
        <text>chorismate = 3-[(1-carboxyvinyl)-oxy]benzoate + H2O</text>
        <dbReference type="Rhea" id="RHEA:40051"/>
        <dbReference type="ChEBI" id="CHEBI:15377"/>
        <dbReference type="ChEBI" id="CHEBI:29748"/>
        <dbReference type="ChEBI" id="CHEBI:76981"/>
        <dbReference type="EC" id="4.2.1.151"/>
    </reaction>
</comment>
<dbReference type="InterPro" id="IPR030868">
    <property type="entry name" value="MqnA"/>
</dbReference>
<dbReference type="PANTHER" id="PTHR37690:SF1">
    <property type="entry name" value="CHORISMATE DEHYDRATASE"/>
    <property type="match status" value="1"/>
</dbReference>
<dbReference type="OrthoDB" id="9810112at2"/>
<gene>
    <name evidence="4 5" type="primary">mqnA</name>
    <name evidence="5" type="ORF">DC3_10290</name>
</gene>
<comment type="similarity">
    <text evidence="4">Belongs to the MqnA/MqnD family. MqnA subfamily.</text>
</comment>
<keyword evidence="6" id="KW-1185">Reference proteome</keyword>
<sequence length="277" mass="31120">MSKPYRIGLIDFANVAPINEYLPESDQYEIHRGVPTEMNRQLLAGEIDLANISSFEFLQNADLLSALPDFSVSVLGPVYSVNLFHNMPWEALQGQKIALTTQSATSVKLLEVLLKLSGIEAVLERNEGTVQELLDAGYAGVLKIGDNALREWYQLCGPLEPYASVWDIPSGRGNIQVTDLSMRWYDHFGLPFAFAVWAYRTPPPPELVQNLRKARRTGLGELALVAERNARKLGLPEFIVQHYLWNFRYHLEKPDRSGLLKFAELVGVSGSSLRFSE</sequence>